<keyword evidence="6" id="KW-0067">ATP-binding</keyword>
<dbReference type="OrthoDB" id="245989at2759"/>
<keyword evidence="3" id="KW-0813">Transport</keyword>
<dbReference type="GO" id="GO:0016887">
    <property type="term" value="F:ATP hydrolysis activity"/>
    <property type="evidence" value="ECO:0007669"/>
    <property type="project" value="InterPro"/>
</dbReference>
<dbReference type="InParanoid" id="A0A0C3FS29"/>
<dbReference type="GO" id="GO:0005524">
    <property type="term" value="F:ATP binding"/>
    <property type="evidence" value="ECO:0007669"/>
    <property type="project" value="UniProtKB-KW"/>
</dbReference>
<feature type="compositionally biased region" description="Polar residues" evidence="9">
    <location>
        <begin position="835"/>
        <end position="844"/>
    </location>
</feature>
<feature type="transmembrane region" description="Helical" evidence="10">
    <location>
        <begin position="603"/>
        <end position="626"/>
    </location>
</feature>
<comment type="similarity">
    <text evidence="2">Belongs to the ABC transporter superfamily. ABCG family. PDR (TC 3.A.1.205) subfamily.</text>
</comment>
<reference evidence="12 13" key="1">
    <citation type="submission" date="2014-04" db="EMBL/GenBank/DDBJ databases">
        <authorList>
            <consortium name="DOE Joint Genome Institute"/>
            <person name="Kuo A."/>
            <person name="Tarkka M."/>
            <person name="Buscot F."/>
            <person name="Kohler A."/>
            <person name="Nagy L.G."/>
            <person name="Floudas D."/>
            <person name="Copeland A."/>
            <person name="Barry K.W."/>
            <person name="Cichocki N."/>
            <person name="Veneault-Fourrey C."/>
            <person name="LaButti K."/>
            <person name="Lindquist E.A."/>
            <person name="Lipzen A."/>
            <person name="Lundell T."/>
            <person name="Morin E."/>
            <person name="Murat C."/>
            <person name="Sun H."/>
            <person name="Tunlid A."/>
            <person name="Henrissat B."/>
            <person name="Grigoriev I.V."/>
            <person name="Hibbett D.S."/>
            <person name="Martin F."/>
            <person name="Nordberg H.P."/>
            <person name="Cantor M.N."/>
            <person name="Hua S.X."/>
        </authorList>
    </citation>
    <scope>NUCLEOTIDE SEQUENCE [LARGE SCALE GENOMIC DNA]</scope>
    <source>
        <strain evidence="12 13">F 1598</strain>
    </source>
</reference>
<feature type="transmembrane region" description="Helical" evidence="10">
    <location>
        <begin position="1462"/>
        <end position="1483"/>
    </location>
</feature>
<dbReference type="InterPro" id="IPR043926">
    <property type="entry name" value="ABCG_dom"/>
</dbReference>
<dbReference type="CDD" id="cd03233">
    <property type="entry name" value="ABCG_PDR_domain1"/>
    <property type="match status" value="1"/>
</dbReference>
<gene>
    <name evidence="12" type="ORF">PILCRDRAFT_816068</name>
</gene>
<feature type="transmembrane region" description="Helical" evidence="10">
    <location>
        <begin position="774"/>
        <end position="795"/>
    </location>
</feature>
<feature type="transmembrane region" description="Helical" evidence="10">
    <location>
        <begin position="1339"/>
        <end position="1358"/>
    </location>
</feature>
<keyword evidence="4 10" id="KW-0812">Transmembrane</keyword>
<keyword evidence="13" id="KW-1185">Reference proteome</keyword>
<feature type="transmembrane region" description="Helical" evidence="10">
    <location>
        <begin position="1283"/>
        <end position="1300"/>
    </location>
</feature>
<dbReference type="Pfam" id="PF01061">
    <property type="entry name" value="ABC2_membrane"/>
    <property type="match status" value="2"/>
</dbReference>
<dbReference type="Pfam" id="PF19055">
    <property type="entry name" value="ABC2_membrane_7"/>
    <property type="match status" value="1"/>
</dbReference>
<feature type="transmembrane region" description="Helical" evidence="10">
    <location>
        <begin position="1230"/>
        <end position="1248"/>
    </location>
</feature>
<dbReference type="InterPro" id="IPR034003">
    <property type="entry name" value="ABCG_PDR_2"/>
</dbReference>
<evidence type="ECO:0000313" key="13">
    <source>
        <dbReference type="Proteomes" id="UP000054166"/>
    </source>
</evidence>
<evidence type="ECO:0000256" key="3">
    <source>
        <dbReference type="ARBA" id="ARBA00022448"/>
    </source>
</evidence>
<evidence type="ECO:0000256" key="8">
    <source>
        <dbReference type="ARBA" id="ARBA00023136"/>
    </source>
</evidence>
<dbReference type="SMART" id="SM00382">
    <property type="entry name" value="AAA"/>
    <property type="match status" value="2"/>
</dbReference>
<reference evidence="13" key="2">
    <citation type="submission" date="2015-01" db="EMBL/GenBank/DDBJ databases">
        <title>Evolutionary Origins and Diversification of the Mycorrhizal Mutualists.</title>
        <authorList>
            <consortium name="DOE Joint Genome Institute"/>
            <consortium name="Mycorrhizal Genomics Consortium"/>
            <person name="Kohler A."/>
            <person name="Kuo A."/>
            <person name="Nagy L.G."/>
            <person name="Floudas D."/>
            <person name="Copeland A."/>
            <person name="Barry K.W."/>
            <person name="Cichocki N."/>
            <person name="Veneault-Fourrey C."/>
            <person name="LaButti K."/>
            <person name="Lindquist E.A."/>
            <person name="Lipzen A."/>
            <person name="Lundell T."/>
            <person name="Morin E."/>
            <person name="Murat C."/>
            <person name="Riley R."/>
            <person name="Ohm R."/>
            <person name="Sun H."/>
            <person name="Tunlid A."/>
            <person name="Henrissat B."/>
            <person name="Grigoriev I.V."/>
            <person name="Hibbett D.S."/>
            <person name="Martin F."/>
        </authorList>
    </citation>
    <scope>NUCLEOTIDE SEQUENCE [LARGE SCALE GENOMIC DNA]</scope>
    <source>
        <strain evidence="13">F 1598</strain>
    </source>
</reference>
<evidence type="ECO:0000256" key="7">
    <source>
        <dbReference type="ARBA" id="ARBA00022989"/>
    </source>
</evidence>
<feature type="domain" description="ABC transporter" evidence="11">
    <location>
        <begin position="866"/>
        <end position="1105"/>
    </location>
</feature>
<dbReference type="FunFam" id="3.40.50.300:FF:000054">
    <property type="entry name" value="ABC multidrug transporter atrF"/>
    <property type="match status" value="1"/>
</dbReference>
<evidence type="ECO:0000259" key="11">
    <source>
        <dbReference type="PROSITE" id="PS50893"/>
    </source>
</evidence>
<dbReference type="Pfam" id="PF06422">
    <property type="entry name" value="PDR_CDR"/>
    <property type="match status" value="2"/>
</dbReference>
<feature type="transmembrane region" description="Helical" evidence="10">
    <location>
        <begin position="668"/>
        <end position="688"/>
    </location>
</feature>
<dbReference type="InterPro" id="IPR003593">
    <property type="entry name" value="AAA+_ATPase"/>
</dbReference>
<evidence type="ECO:0000256" key="5">
    <source>
        <dbReference type="ARBA" id="ARBA00022741"/>
    </source>
</evidence>
<dbReference type="InterPro" id="IPR010929">
    <property type="entry name" value="PDR_CDR_ABC"/>
</dbReference>
<dbReference type="Gene3D" id="3.40.50.300">
    <property type="entry name" value="P-loop containing nucleotide triphosphate hydrolases"/>
    <property type="match status" value="2"/>
</dbReference>
<dbReference type="SUPFAM" id="SSF52540">
    <property type="entry name" value="P-loop containing nucleoside triphosphate hydrolases"/>
    <property type="match status" value="2"/>
</dbReference>
<feature type="domain" description="ABC transporter" evidence="11">
    <location>
        <begin position="169"/>
        <end position="417"/>
    </location>
</feature>
<protein>
    <recommendedName>
        <fullName evidence="11">ABC transporter domain-containing protein</fullName>
    </recommendedName>
</protein>
<dbReference type="InterPro" id="IPR013525">
    <property type="entry name" value="ABC2_TM"/>
</dbReference>
<feature type="region of interest" description="Disordered" evidence="9">
    <location>
        <begin position="822"/>
        <end position="844"/>
    </location>
</feature>
<dbReference type="Pfam" id="PF00005">
    <property type="entry name" value="ABC_tran"/>
    <property type="match status" value="2"/>
</dbReference>
<dbReference type="PANTHER" id="PTHR19241">
    <property type="entry name" value="ATP-BINDING CASSETTE TRANSPORTER"/>
    <property type="match status" value="1"/>
</dbReference>
<keyword evidence="8 10" id="KW-0472">Membrane</keyword>
<evidence type="ECO:0000256" key="9">
    <source>
        <dbReference type="SAM" id="MobiDB-lite"/>
    </source>
</evidence>
<name>A0A0C3FS29_PILCF</name>
<dbReference type="PROSITE" id="PS00211">
    <property type="entry name" value="ABC_TRANSPORTER_1"/>
    <property type="match status" value="1"/>
</dbReference>
<feature type="transmembrane region" description="Helical" evidence="10">
    <location>
        <begin position="1198"/>
        <end position="1218"/>
    </location>
</feature>
<evidence type="ECO:0000313" key="12">
    <source>
        <dbReference type="EMBL" id="KIM86810.1"/>
    </source>
</evidence>
<accession>A0A0C3FS29</accession>
<dbReference type="Proteomes" id="UP000054166">
    <property type="component" value="Unassembled WGS sequence"/>
</dbReference>
<dbReference type="Pfam" id="PF14510">
    <property type="entry name" value="ABC_trans_N"/>
    <property type="match status" value="1"/>
</dbReference>
<sequence>MADPTSLTDIREEDITVAAIPTLPGPTAAANQANVTFHNLTHHEESTVHPISSPPSPIIPRQRARRASSVDIGHFDPQGVDELRRTLSRISRQGDDANKSVISDLTLPVGDGPFDFEKCLRDVVKKRYDAQHKTRELGVMFKDLKVVGLGASASYQPTLGSVLNPLSLIEVINEFRHPPVKDILTGFEGVVRPGEMLLVLGRPGSGCSTFLKTLANQRGEYHSVEGEVHYDSLSPDEIAKHYRGDVTYCPEDDVHFPTLTVEQTLKFASKARAPHQRLENQSRGNFVTGLTEVLTTIFGLSHAKKTPVGDAAIRGVSGGEKKRVSISEALAARNLIGAWDNSTRGLDSSTALEFVRALRIATDIARLSTIVSIYQASESLYQCFDKVCVIYEGKMAYYGPADQARQYFIDMGYQPANRQTTADFLVAVTDSFGRIERPNTPSIPRTATDFVNYFQESSLAQVNRDDMDSYRREFVGQPNRAIGYIESVKAEHAEHTRQKSPYTISIPMQVRAVMVRRVQIIYGNMTAQILQLASFIIQGIILGTVFLRSPEATSAYFSRGGILFFSLLFSALTSMAEIPSLFIQRPIVARHQKAALYHPFVEAVALTIVDIPITFFTSLLFGTIIYEAVRLQQSASQFFIFFLYLFTMALTMKAWFRALAAAMKSEATAQAIAGISVLVFVLYTGYAIPQPSMIGALRWITYVNPIRYGFEGILTNEFRTLNGVCSSLVPQGPGYENVSLANQACTTVGSQPGQAFVNGNTFVRLSYGYSFSHIWRNYAIVVAYGIAFVLAYFIFSEFNTSFSTGTSVTLFKRGSKAPVIKQADASADEEKTPAGSGNVSETASANEVQADAKQALAGAPTMTDVFSWHHMEYTVPLSNGEHRRLLDDVSGYVAPGKLTALMGESGAGKTTLLNVLADRISSGVVAGDRLVNGQALPADFQSQTGYCQQMDTHVPTSTVREALLFSAKMRQPASVPVSEKEAYVETCLRMCGLEAYADAVIGSLGIEHRKRTTIAVELAAKPKLLLFLDEPTSGLDSQSAWAIMSFLRSLADNGQAILCTIHQPSAELFQVFDRLLLLRKGGQTVYMGDIGHHASTLIRYFENNGSRSCSPDENPAEFMLDVIGAGATAASEKNWHDVWQQSREITELLREVDEMRNTGLSRPAVATTRHSEFAASWGYQTVELIKRSAQRHWRDPTYLIAKLALNIIGGLLIGFTFFKSKDSLQGTQNKLFAIFMGTILSVPLSNQLQVPFLNMRSIYEIRERPSRMYSWTAMITSQVLTEIPWNILGSSLFFFCWYWTVGFDNDRAGYTYLLFCIVFPLYFTTFGMAVAAMSPNAEIAGLLFSLLFSFVITFNGVLQPFRQLGWWQWMYRLSPFTYLIEGLLGQAVGKQTITCAPVELVTLEPPAGQSCGNYMQSYISRAGGYLNNPDATSSCLFCPDRTTDQFLGPSFNIEYSHHWRNFGILMAFIMFNVACIYLLAYLFRIRTGSLLGSLKKRFTRKSV</sequence>
<dbReference type="InterPro" id="IPR027417">
    <property type="entry name" value="P-loop_NTPase"/>
</dbReference>
<dbReference type="InterPro" id="IPR017871">
    <property type="entry name" value="ABC_transporter-like_CS"/>
</dbReference>
<evidence type="ECO:0000256" key="10">
    <source>
        <dbReference type="SAM" id="Phobius"/>
    </source>
</evidence>
<dbReference type="FunCoup" id="A0A0C3FS29">
    <property type="interactions" value="104"/>
</dbReference>
<evidence type="ECO:0000256" key="4">
    <source>
        <dbReference type="ARBA" id="ARBA00022692"/>
    </source>
</evidence>
<feature type="transmembrane region" description="Helical" evidence="10">
    <location>
        <begin position="638"/>
        <end position="656"/>
    </location>
</feature>
<dbReference type="EMBL" id="KN832981">
    <property type="protein sequence ID" value="KIM86810.1"/>
    <property type="molecule type" value="Genomic_DNA"/>
</dbReference>
<feature type="transmembrane region" description="Helical" evidence="10">
    <location>
        <begin position="561"/>
        <end position="583"/>
    </location>
</feature>
<evidence type="ECO:0000256" key="1">
    <source>
        <dbReference type="ARBA" id="ARBA00004141"/>
    </source>
</evidence>
<dbReference type="CDD" id="cd03232">
    <property type="entry name" value="ABCG_PDR_domain2"/>
    <property type="match status" value="1"/>
</dbReference>
<dbReference type="InterPro" id="IPR029481">
    <property type="entry name" value="ABC_trans_N"/>
</dbReference>
<evidence type="ECO:0000256" key="2">
    <source>
        <dbReference type="ARBA" id="ARBA00006012"/>
    </source>
</evidence>
<feature type="transmembrane region" description="Helical" evidence="10">
    <location>
        <begin position="529"/>
        <end position="549"/>
    </location>
</feature>
<dbReference type="HOGENOM" id="CLU_000604_35_0_1"/>
<evidence type="ECO:0000256" key="6">
    <source>
        <dbReference type="ARBA" id="ARBA00022840"/>
    </source>
</evidence>
<proteinExistence type="inferred from homology"/>
<comment type="subcellular location">
    <subcellularLocation>
        <location evidence="1">Membrane</location>
        <topology evidence="1">Multi-pass membrane protein</topology>
    </subcellularLocation>
</comment>
<dbReference type="PROSITE" id="PS50893">
    <property type="entry name" value="ABC_TRANSPORTER_2"/>
    <property type="match status" value="2"/>
</dbReference>
<dbReference type="STRING" id="765440.A0A0C3FS29"/>
<dbReference type="InterPro" id="IPR003439">
    <property type="entry name" value="ABC_transporter-like_ATP-bd"/>
</dbReference>
<dbReference type="GO" id="GO:0016020">
    <property type="term" value="C:membrane"/>
    <property type="evidence" value="ECO:0007669"/>
    <property type="project" value="UniProtKB-SubCell"/>
</dbReference>
<dbReference type="InterPro" id="IPR034001">
    <property type="entry name" value="ABCG_PDR_1"/>
</dbReference>
<dbReference type="GO" id="GO:0140359">
    <property type="term" value="F:ABC-type transporter activity"/>
    <property type="evidence" value="ECO:0007669"/>
    <property type="project" value="InterPro"/>
</dbReference>
<keyword evidence="5" id="KW-0547">Nucleotide-binding</keyword>
<feature type="transmembrane region" description="Helical" evidence="10">
    <location>
        <begin position="1312"/>
        <end position="1333"/>
    </location>
</feature>
<keyword evidence="7 10" id="KW-1133">Transmembrane helix</keyword>
<organism evidence="12 13">
    <name type="scientific">Piloderma croceum (strain F 1598)</name>
    <dbReference type="NCBI Taxonomy" id="765440"/>
    <lineage>
        <taxon>Eukaryota</taxon>
        <taxon>Fungi</taxon>
        <taxon>Dikarya</taxon>
        <taxon>Basidiomycota</taxon>
        <taxon>Agaricomycotina</taxon>
        <taxon>Agaricomycetes</taxon>
        <taxon>Agaricomycetidae</taxon>
        <taxon>Atheliales</taxon>
        <taxon>Atheliaceae</taxon>
        <taxon>Piloderma</taxon>
    </lineage>
</organism>